<reference evidence="3 4" key="1">
    <citation type="submission" date="2018-05" db="EMBL/GenBank/DDBJ databases">
        <title>Mucilaginibacter hurinus sp. nov., isolated from briquette warehouse soil.</title>
        <authorList>
            <person name="Choi L."/>
        </authorList>
    </citation>
    <scope>NUCLEOTIDE SEQUENCE [LARGE SCALE GENOMIC DNA]</scope>
    <source>
        <strain evidence="3 4">ZR32</strain>
    </source>
</reference>
<dbReference type="InterPro" id="IPR000352">
    <property type="entry name" value="Pep_chain_release_fac_I"/>
</dbReference>
<dbReference type="SUPFAM" id="SSF75620">
    <property type="entry name" value="Release factor"/>
    <property type="match status" value="1"/>
</dbReference>
<dbReference type="GO" id="GO:0072344">
    <property type="term" value="P:rescue of stalled ribosome"/>
    <property type="evidence" value="ECO:0007669"/>
    <property type="project" value="TreeGrafter"/>
</dbReference>
<dbReference type="NCBIfam" id="NF006718">
    <property type="entry name" value="PRK09256.1"/>
    <property type="match status" value="1"/>
</dbReference>
<accession>A0A367GUJ9</accession>
<evidence type="ECO:0000313" key="4">
    <source>
        <dbReference type="Proteomes" id="UP000253209"/>
    </source>
</evidence>
<dbReference type="GO" id="GO:0003747">
    <property type="term" value="F:translation release factor activity"/>
    <property type="evidence" value="ECO:0007669"/>
    <property type="project" value="InterPro"/>
</dbReference>
<evidence type="ECO:0000259" key="2">
    <source>
        <dbReference type="PROSITE" id="PS00745"/>
    </source>
</evidence>
<dbReference type="EMBL" id="QGDC01000001">
    <property type="protein sequence ID" value="RCH56506.1"/>
    <property type="molecule type" value="Genomic_DNA"/>
</dbReference>
<name>A0A367GUJ9_9SPHI</name>
<dbReference type="RefSeq" id="WP_114003403.1">
    <property type="nucleotide sequence ID" value="NZ_QGDC01000001.1"/>
</dbReference>
<sequence>MSMNKSDLQKEIFYKTSRSGGKGGQNVNKVSTKVELLFSVEISLLFTDEQKQRLLEKLQNRLNRDGFVQVICDEERSQYLNKEKAMEKLLTILAKALHVPKVRKQVKVSKAAKAARLDNKKMLSTKKQMRKKNFDIN</sequence>
<dbReference type="EC" id="3.1.1.29" evidence="3"/>
<dbReference type="PANTHER" id="PTHR47814:SF1">
    <property type="entry name" value="PEPTIDYL-TRNA HYDROLASE ARFB"/>
    <property type="match status" value="1"/>
</dbReference>
<evidence type="ECO:0000256" key="1">
    <source>
        <dbReference type="ARBA" id="ARBA00010835"/>
    </source>
</evidence>
<dbReference type="Gene3D" id="3.30.160.20">
    <property type="match status" value="1"/>
</dbReference>
<keyword evidence="3" id="KW-0378">Hydrolase</keyword>
<organism evidence="3 4">
    <name type="scientific">Mucilaginibacter hurinus</name>
    <dbReference type="NCBI Taxonomy" id="2201324"/>
    <lineage>
        <taxon>Bacteria</taxon>
        <taxon>Pseudomonadati</taxon>
        <taxon>Bacteroidota</taxon>
        <taxon>Sphingobacteriia</taxon>
        <taxon>Sphingobacteriales</taxon>
        <taxon>Sphingobacteriaceae</taxon>
        <taxon>Mucilaginibacter</taxon>
    </lineage>
</organism>
<dbReference type="GO" id="GO:0004045">
    <property type="term" value="F:peptidyl-tRNA hydrolase activity"/>
    <property type="evidence" value="ECO:0007669"/>
    <property type="project" value="UniProtKB-EC"/>
</dbReference>
<dbReference type="PANTHER" id="PTHR47814">
    <property type="entry name" value="PEPTIDYL-TRNA HYDROLASE ARFB"/>
    <property type="match status" value="1"/>
</dbReference>
<proteinExistence type="inferred from homology"/>
<comment type="caution">
    <text evidence="3">The sequence shown here is derived from an EMBL/GenBank/DDBJ whole genome shotgun (WGS) entry which is preliminary data.</text>
</comment>
<dbReference type="OrthoDB" id="9815709at2"/>
<feature type="domain" description="Prokaryotic-type class I peptide chain release factors" evidence="2">
    <location>
        <begin position="18"/>
        <end position="34"/>
    </location>
</feature>
<dbReference type="GO" id="GO:0043022">
    <property type="term" value="F:ribosome binding"/>
    <property type="evidence" value="ECO:0007669"/>
    <property type="project" value="TreeGrafter"/>
</dbReference>
<dbReference type="Pfam" id="PF00472">
    <property type="entry name" value="RF-1"/>
    <property type="match status" value="1"/>
</dbReference>
<dbReference type="InterPro" id="IPR045853">
    <property type="entry name" value="Pep_chain_release_fac_I_sf"/>
</dbReference>
<dbReference type="PROSITE" id="PS00745">
    <property type="entry name" value="RF_PROK_I"/>
    <property type="match status" value="1"/>
</dbReference>
<protein>
    <submittedName>
        <fullName evidence="3">Aminoacyl-tRNA hydrolase</fullName>
        <ecNumber evidence="3">3.1.1.29</ecNumber>
    </submittedName>
</protein>
<comment type="similarity">
    <text evidence="1">Belongs to the prokaryotic/mitochondrial release factor family.</text>
</comment>
<dbReference type="Proteomes" id="UP000253209">
    <property type="component" value="Unassembled WGS sequence"/>
</dbReference>
<keyword evidence="4" id="KW-1185">Reference proteome</keyword>
<gene>
    <name evidence="3" type="ORF">DJ568_01210</name>
</gene>
<evidence type="ECO:0000313" key="3">
    <source>
        <dbReference type="EMBL" id="RCH56506.1"/>
    </source>
</evidence>
<dbReference type="AlphaFoldDB" id="A0A367GUJ9"/>